<dbReference type="Gene3D" id="3.40.190.10">
    <property type="entry name" value="Periplasmic binding protein-like II"/>
    <property type="match status" value="1"/>
</dbReference>
<dbReference type="CDD" id="cd00995">
    <property type="entry name" value="PBP2_NikA_DppA_OppA_like"/>
    <property type="match status" value="1"/>
</dbReference>
<dbReference type="Gene3D" id="3.10.105.10">
    <property type="entry name" value="Dipeptide-binding Protein, Domain 3"/>
    <property type="match status" value="1"/>
</dbReference>
<dbReference type="SUPFAM" id="SSF53850">
    <property type="entry name" value="Periplasmic binding protein-like II"/>
    <property type="match status" value="1"/>
</dbReference>
<dbReference type="PANTHER" id="PTHR30290">
    <property type="entry name" value="PERIPLASMIC BINDING COMPONENT OF ABC TRANSPORTER"/>
    <property type="match status" value="1"/>
</dbReference>
<dbReference type="Proteomes" id="UP000065807">
    <property type="component" value="Chromosome"/>
</dbReference>
<feature type="domain" description="Solute-binding protein family 5" evidence="1">
    <location>
        <begin position="63"/>
        <end position="420"/>
    </location>
</feature>
<dbReference type="PIRSF" id="PIRSF002741">
    <property type="entry name" value="MppA"/>
    <property type="match status" value="1"/>
</dbReference>
<dbReference type="STRING" id="1555112.LIP_2134"/>
<dbReference type="InterPro" id="IPR000914">
    <property type="entry name" value="SBP_5_dom"/>
</dbReference>
<dbReference type="GO" id="GO:0015833">
    <property type="term" value="P:peptide transport"/>
    <property type="evidence" value="ECO:0007669"/>
    <property type="project" value="TreeGrafter"/>
</dbReference>
<evidence type="ECO:0000313" key="3">
    <source>
        <dbReference type="Proteomes" id="UP000065807"/>
    </source>
</evidence>
<evidence type="ECO:0000313" key="2">
    <source>
        <dbReference type="EMBL" id="BAS27975.1"/>
    </source>
</evidence>
<dbReference type="GO" id="GO:1904680">
    <property type="term" value="F:peptide transmembrane transporter activity"/>
    <property type="evidence" value="ECO:0007669"/>
    <property type="project" value="TreeGrafter"/>
</dbReference>
<reference evidence="3" key="1">
    <citation type="submission" date="2015-07" db="EMBL/GenBank/DDBJ databases">
        <title>Complete genome sequence and phylogenetic analysis of Limnochorda pilosa.</title>
        <authorList>
            <person name="Watanabe M."/>
            <person name="Kojima H."/>
            <person name="Fukui M."/>
        </authorList>
    </citation>
    <scope>NUCLEOTIDE SEQUENCE [LARGE SCALE GENOMIC DNA]</scope>
    <source>
        <strain evidence="3">HC45</strain>
    </source>
</reference>
<dbReference type="Pfam" id="PF00496">
    <property type="entry name" value="SBP_bac_5"/>
    <property type="match status" value="1"/>
</dbReference>
<sequence>MLLVASVLAFGPLQAQRGASTLRIAAAAIQQLDPYKSASNDEIHAFSLVFDPLIILSKDDFRPAPHLAESWENPDDTTWIFHLRQGVHFQDGNEVFPEGEGREVTAADVVYSIDRFMKVSTAFTLGEIESVEALDRYTVQIKTKYPDPFLIVDPNRLARVVVVPHEAVEQLGEDGFAQNPIGSGPFELRTFVPDEQVVFARNEDYWLTPGVDRVEFVFIPDPTVQNIALEVGEVDVLPYVFNIDTAQQLAQNPDIELYGRGGSYRGIGFNVQKPPFDEWEVRDAVARAMDITGAFRAVVGEEFGERAYGQVPPWVGFGYDPSLADLRPYDPEGAKAQLAAAGFADTDGDGFLDRDGKPLRVDIKTIAGSQTRVLTILATQLRELGIQASVVPLDTAVWAADLQTGNSEVFFDYSFAGTTGLHALFHSSAIGRTNTHFYSNPEVDALLDEASRTLDHSERDRLWKQAQRLIMEDRAAIPLYFELGFSAVNKRVKDWVVPWGGLYLVSLENNVRIED</sequence>
<accession>A0A0K2SLJ3</accession>
<organism evidence="2 3">
    <name type="scientific">Limnochorda pilosa</name>
    <dbReference type="NCBI Taxonomy" id="1555112"/>
    <lineage>
        <taxon>Bacteria</taxon>
        <taxon>Bacillati</taxon>
        <taxon>Bacillota</taxon>
        <taxon>Limnochordia</taxon>
        <taxon>Limnochordales</taxon>
        <taxon>Limnochordaceae</taxon>
        <taxon>Limnochorda</taxon>
    </lineage>
</organism>
<keyword evidence="3" id="KW-1185">Reference proteome</keyword>
<name>A0A0K2SLJ3_LIMPI</name>
<dbReference type="AlphaFoldDB" id="A0A0K2SLJ3"/>
<protein>
    <recommendedName>
        <fullName evidence="1">Solute-binding protein family 5 domain-containing protein</fullName>
    </recommendedName>
</protein>
<dbReference type="GO" id="GO:0043190">
    <property type="term" value="C:ATP-binding cassette (ABC) transporter complex"/>
    <property type="evidence" value="ECO:0007669"/>
    <property type="project" value="InterPro"/>
</dbReference>
<dbReference type="InterPro" id="IPR030678">
    <property type="entry name" value="Peptide/Ni-bd"/>
</dbReference>
<reference evidence="3" key="2">
    <citation type="journal article" date="2016" name="Int. J. Syst. Evol. Microbiol.">
        <title>Complete genome sequence and cell structure of Limnochorda pilosa, a Gram-negative spore-former within the phylum Firmicutes.</title>
        <authorList>
            <person name="Watanabe M."/>
            <person name="Kojima H."/>
            <person name="Fukui M."/>
        </authorList>
    </citation>
    <scope>NUCLEOTIDE SEQUENCE [LARGE SCALE GENOMIC DNA]</scope>
    <source>
        <strain evidence="3">HC45</strain>
    </source>
</reference>
<dbReference type="InterPro" id="IPR039424">
    <property type="entry name" value="SBP_5"/>
</dbReference>
<dbReference type="KEGG" id="lpil:LIP_2134"/>
<evidence type="ECO:0000259" key="1">
    <source>
        <dbReference type="Pfam" id="PF00496"/>
    </source>
</evidence>
<gene>
    <name evidence="2" type="ORF">LIP_2134</name>
</gene>
<proteinExistence type="predicted"/>
<dbReference type="EMBL" id="AP014924">
    <property type="protein sequence ID" value="BAS27975.1"/>
    <property type="molecule type" value="Genomic_DNA"/>
</dbReference>
<dbReference type="GO" id="GO:0042597">
    <property type="term" value="C:periplasmic space"/>
    <property type="evidence" value="ECO:0007669"/>
    <property type="project" value="UniProtKB-ARBA"/>
</dbReference>